<accession>A0A8D1KMU0</accession>
<feature type="transmembrane region" description="Helical" evidence="12">
    <location>
        <begin position="175"/>
        <end position="200"/>
    </location>
</feature>
<evidence type="ECO:0000256" key="6">
    <source>
        <dbReference type="ARBA" id="ARBA00022989"/>
    </source>
</evidence>
<evidence type="ECO:0000256" key="10">
    <source>
        <dbReference type="ARBA" id="ARBA00023224"/>
    </source>
</evidence>
<dbReference type="PANTHER" id="PTHR11394">
    <property type="entry name" value="TASTE RECEPTOR TYPE 2"/>
    <property type="match status" value="1"/>
</dbReference>
<feature type="transmembrane region" description="Helical" evidence="12">
    <location>
        <begin position="313"/>
        <end position="331"/>
    </location>
</feature>
<evidence type="ECO:0000256" key="9">
    <source>
        <dbReference type="ARBA" id="ARBA00023170"/>
    </source>
</evidence>
<feature type="transmembrane region" description="Helical" evidence="12">
    <location>
        <begin position="140"/>
        <end position="163"/>
    </location>
</feature>
<dbReference type="Proteomes" id="UP000694722">
    <property type="component" value="Unplaced"/>
</dbReference>
<keyword evidence="3" id="KW-0919">Taste</keyword>
<dbReference type="GO" id="GO:0016020">
    <property type="term" value="C:membrane"/>
    <property type="evidence" value="ECO:0007669"/>
    <property type="project" value="UniProtKB-SubCell"/>
</dbReference>
<feature type="transmembrane region" description="Helical" evidence="12">
    <location>
        <begin position="254"/>
        <end position="282"/>
    </location>
</feature>
<dbReference type="InterPro" id="IPR007960">
    <property type="entry name" value="TAS2R"/>
</dbReference>
<evidence type="ECO:0000256" key="3">
    <source>
        <dbReference type="ARBA" id="ARBA00022480"/>
    </source>
</evidence>
<evidence type="ECO:0000256" key="4">
    <source>
        <dbReference type="ARBA" id="ARBA00022606"/>
    </source>
</evidence>
<evidence type="ECO:0008006" key="15">
    <source>
        <dbReference type="Google" id="ProtNLM"/>
    </source>
</evidence>
<dbReference type="GO" id="GO:0004930">
    <property type="term" value="F:G protein-coupled receptor activity"/>
    <property type="evidence" value="ECO:0007669"/>
    <property type="project" value="UniProtKB-KW"/>
</dbReference>
<dbReference type="SUPFAM" id="SSF81321">
    <property type="entry name" value="Family A G protein-coupled receptor-like"/>
    <property type="match status" value="1"/>
</dbReference>
<dbReference type="GO" id="GO:0033038">
    <property type="term" value="F:bitter taste receptor activity"/>
    <property type="evidence" value="ECO:0007669"/>
    <property type="project" value="InterPro"/>
</dbReference>
<keyword evidence="6 12" id="KW-1133">Transmembrane helix</keyword>
<keyword evidence="4" id="KW-0716">Sensory transduction</keyword>
<dbReference type="FunFam" id="1.20.1070.10:FF:000055">
    <property type="entry name" value="Taste receptor type 2"/>
    <property type="match status" value="1"/>
</dbReference>
<evidence type="ECO:0000313" key="13">
    <source>
        <dbReference type="Ensembl" id="ENSSSCP00040048511.1"/>
    </source>
</evidence>
<sequence>MHACKQLRVSRSWERFACQGKSQRVSFQIREGGAGEGGGGEVGGCWLVALLLHASKGRASESVVSAARLAQRGCVSLPMWPSTAEPVVPMLVFLVVFVLESLAALLQNGFIVAVLGREWGRRRTLPAGDMIVAGLAASRFCLHGMALLNNLLTFFGLSFKIYFNTPWDFLNTLTFWLTAWLAVFYCMKIAFFSHPAFLWLKWRVSCSVPRMLLGSLLLSGVSTVAFTAEHAAQLRPARRSHGNDTLADRWQSSSWYFFLARVVLLWCVPFLLFLASTLLLMFSLQRHLGQMRDRSAGLRDASTQAHTMALKSLAFFLVFHTSYFLFLIVVIRNSVASQNRWRWAWEAVTYTGMCLHSSILVQSSPKLRKALKERLRRAPGKELSSSRDRKSWALSPWWV</sequence>
<proteinExistence type="inferred from homology"/>
<dbReference type="AlphaFoldDB" id="A0A8D1KMU0"/>
<feature type="transmembrane region" description="Helical" evidence="12">
    <location>
        <begin position="87"/>
        <end position="115"/>
    </location>
</feature>
<evidence type="ECO:0000256" key="7">
    <source>
        <dbReference type="ARBA" id="ARBA00023040"/>
    </source>
</evidence>
<evidence type="ECO:0000313" key="14">
    <source>
        <dbReference type="Proteomes" id="UP000694722"/>
    </source>
</evidence>
<evidence type="ECO:0000256" key="2">
    <source>
        <dbReference type="ARBA" id="ARBA00007376"/>
    </source>
</evidence>
<name>A0A8D1KMU0_PIG</name>
<keyword evidence="7" id="KW-0297">G-protein coupled receptor</keyword>
<keyword evidence="10" id="KW-0807">Transducer</keyword>
<dbReference type="Ensembl" id="ENSSSCT00040105747.1">
    <property type="protein sequence ID" value="ENSSSCP00040048511.1"/>
    <property type="gene ID" value="ENSSSCG00040076018.1"/>
</dbReference>
<keyword evidence="8 12" id="KW-0472">Membrane</keyword>
<comment type="subcellular location">
    <subcellularLocation>
        <location evidence="1">Membrane</location>
        <topology evidence="1">Multi-pass membrane protein</topology>
    </subcellularLocation>
</comment>
<organism evidence="13 14">
    <name type="scientific">Sus scrofa</name>
    <name type="common">Pig</name>
    <dbReference type="NCBI Taxonomy" id="9823"/>
    <lineage>
        <taxon>Eukaryota</taxon>
        <taxon>Metazoa</taxon>
        <taxon>Chordata</taxon>
        <taxon>Craniata</taxon>
        <taxon>Vertebrata</taxon>
        <taxon>Euteleostomi</taxon>
        <taxon>Mammalia</taxon>
        <taxon>Eutheria</taxon>
        <taxon>Laurasiatheria</taxon>
        <taxon>Artiodactyla</taxon>
        <taxon>Suina</taxon>
        <taxon>Suidae</taxon>
        <taxon>Sus</taxon>
    </lineage>
</organism>
<evidence type="ECO:0000256" key="1">
    <source>
        <dbReference type="ARBA" id="ARBA00004141"/>
    </source>
</evidence>
<dbReference type="PANTHER" id="PTHR11394:SF69">
    <property type="entry name" value="TASTE RECEPTOR TYPE 2 MEMBER 134"/>
    <property type="match status" value="1"/>
</dbReference>
<evidence type="ECO:0000256" key="5">
    <source>
        <dbReference type="ARBA" id="ARBA00022692"/>
    </source>
</evidence>
<evidence type="ECO:0000256" key="12">
    <source>
        <dbReference type="SAM" id="Phobius"/>
    </source>
</evidence>
<feature type="transmembrane region" description="Helical" evidence="12">
    <location>
        <begin position="212"/>
        <end position="234"/>
    </location>
</feature>
<comment type="similarity">
    <text evidence="2 11">Belongs to the G-protein coupled receptor T2R family.</text>
</comment>
<keyword evidence="9" id="KW-0675">Receptor</keyword>
<keyword evidence="5 12" id="KW-0812">Transmembrane</keyword>
<evidence type="ECO:0000256" key="11">
    <source>
        <dbReference type="RuleBase" id="RU004423"/>
    </source>
</evidence>
<evidence type="ECO:0000256" key="8">
    <source>
        <dbReference type="ARBA" id="ARBA00023136"/>
    </source>
</evidence>
<dbReference type="Gene3D" id="1.20.1070.10">
    <property type="entry name" value="Rhodopsin 7-helix transmembrane proteins"/>
    <property type="match status" value="1"/>
</dbReference>
<dbReference type="Pfam" id="PF05296">
    <property type="entry name" value="TAS2R"/>
    <property type="match status" value="1"/>
</dbReference>
<protein>
    <recommendedName>
        <fullName evidence="15">Taste receptor type 2</fullName>
    </recommendedName>
</protein>
<reference evidence="13" key="1">
    <citation type="submission" date="2025-08" db="UniProtKB">
        <authorList>
            <consortium name="Ensembl"/>
        </authorList>
    </citation>
    <scope>IDENTIFICATION</scope>
</reference>